<dbReference type="Gene3D" id="3.30.230.10">
    <property type="match status" value="1"/>
</dbReference>
<dbReference type="InterPro" id="IPR019539">
    <property type="entry name" value="GalKase_N"/>
</dbReference>
<protein>
    <submittedName>
        <fullName evidence="5">GHMP kinase protein</fullName>
    </submittedName>
</protein>
<keyword evidence="1" id="KW-0547">Nucleotide-binding</keyword>
<dbReference type="InterPro" id="IPR000705">
    <property type="entry name" value="Galactokinase"/>
</dbReference>
<dbReference type="PRINTS" id="PR00473">
    <property type="entry name" value="GALCTOKINASE"/>
</dbReference>
<feature type="domain" description="GHMP kinase C-terminal" evidence="3">
    <location>
        <begin position="419"/>
        <end position="488"/>
    </location>
</feature>
<dbReference type="PANTHER" id="PTHR10457:SF7">
    <property type="entry name" value="GALACTOKINASE-RELATED"/>
    <property type="match status" value="1"/>
</dbReference>
<keyword evidence="5" id="KW-0418">Kinase</keyword>
<dbReference type="SUPFAM" id="SSF54211">
    <property type="entry name" value="Ribosomal protein S5 domain 2-like"/>
    <property type="match status" value="1"/>
</dbReference>
<organism evidence="5 6">
    <name type="scientific">Trichinella nativa</name>
    <dbReference type="NCBI Taxonomy" id="6335"/>
    <lineage>
        <taxon>Eukaryota</taxon>
        <taxon>Metazoa</taxon>
        <taxon>Ecdysozoa</taxon>
        <taxon>Nematoda</taxon>
        <taxon>Enoplea</taxon>
        <taxon>Dorylaimia</taxon>
        <taxon>Trichinellida</taxon>
        <taxon>Trichinellidae</taxon>
        <taxon>Trichinella</taxon>
    </lineage>
</organism>
<dbReference type="InterPro" id="IPR006206">
    <property type="entry name" value="Mevalonate/galactokinase"/>
</dbReference>
<dbReference type="Gene3D" id="3.30.70.3170">
    <property type="match status" value="1"/>
</dbReference>
<evidence type="ECO:0000313" key="6">
    <source>
        <dbReference type="Proteomes" id="UP000243006"/>
    </source>
</evidence>
<dbReference type="GO" id="GO:0006012">
    <property type="term" value="P:galactose metabolic process"/>
    <property type="evidence" value="ECO:0007669"/>
    <property type="project" value="InterPro"/>
</dbReference>
<dbReference type="GO" id="GO:0005524">
    <property type="term" value="F:ATP binding"/>
    <property type="evidence" value="ECO:0007669"/>
    <property type="project" value="UniProtKB-KW"/>
</dbReference>
<gene>
    <name evidence="5" type="ORF">D917_06225</name>
</gene>
<dbReference type="Pfam" id="PF08544">
    <property type="entry name" value="GHMP_kinases_C"/>
    <property type="match status" value="1"/>
</dbReference>
<proteinExistence type="predicted"/>
<accession>A0A1Y3ETS6</accession>
<dbReference type="PROSITE" id="PS00106">
    <property type="entry name" value="GALACTOKINASE"/>
    <property type="match status" value="1"/>
</dbReference>
<dbReference type="EMBL" id="LVZM01002929">
    <property type="protein sequence ID" value="OUC48325.1"/>
    <property type="molecule type" value="Genomic_DNA"/>
</dbReference>
<dbReference type="InterPro" id="IPR014721">
    <property type="entry name" value="Ribsml_uS5_D2-typ_fold_subgr"/>
</dbReference>
<dbReference type="PRINTS" id="PR00959">
    <property type="entry name" value="MEVGALKINASE"/>
</dbReference>
<dbReference type="GO" id="GO:0004335">
    <property type="term" value="F:galactokinase activity"/>
    <property type="evidence" value="ECO:0007669"/>
    <property type="project" value="InterPro"/>
</dbReference>
<dbReference type="InterPro" id="IPR013750">
    <property type="entry name" value="GHMP_kinase_C_dom"/>
</dbReference>
<evidence type="ECO:0000256" key="2">
    <source>
        <dbReference type="ARBA" id="ARBA00022840"/>
    </source>
</evidence>
<keyword evidence="5" id="KW-0808">Transferase</keyword>
<dbReference type="InterPro" id="IPR020568">
    <property type="entry name" value="Ribosomal_Su5_D2-typ_SF"/>
</dbReference>
<feature type="domain" description="Galactokinase N-terminal" evidence="4">
    <location>
        <begin position="58"/>
        <end position="106"/>
    </location>
</feature>
<evidence type="ECO:0000256" key="1">
    <source>
        <dbReference type="ARBA" id="ARBA00022741"/>
    </source>
</evidence>
<comment type="caution">
    <text evidence="5">The sequence shown here is derived from an EMBL/GenBank/DDBJ whole genome shotgun (WGS) entry which is preliminary data.</text>
</comment>
<evidence type="ECO:0000259" key="4">
    <source>
        <dbReference type="Pfam" id="PF10509"/>
    </source>
</evidence>
<dbReference type="PANTHER" id="PTHR10457">
    <property type="entry name" value="MEVALONATE KINASE/GALACTOKINASE"/>
    <property type="match status" value="1"/>
</dbReference>
<dbReference type="InterPro" id="IPR019741">
    <property type="entry name" value="Galactokinase_CS"/>
</dbReference>
<evidence type="ECO:0000259" key="3">
    <source>
        <dbReference type="Pfam" id="PF08544"/>
    </source>
</evidence>
<evidence type="ECO:0000313" key="5">
    <source>
        <dbReference type="EMBL" id="OUC48325.1"/>
    </source>
</evidence>
<dbReference type="InterPro" id="IPR036554">
    <property type="entry name" value="GHMP_kinase_C_sf"/>
</dbReference>
<dbReference type="GO" id="GO:0005829">
    <property type="term" value="C:cytosol"/>
    <property type="evidence" value="ECO:0007669"/>
    <property type="project" value="TreeGrafter"/>
</dbReference>
<dbReference type="Pfam" id="PF10509">
    <property type="entry name" value="GalKase_gal_bdg"/>
    <property type="match status" value="1"/>
</dbReference>
<dbReference type="SUPFAM" id="SSF55060">
    <property type="entry name" value="GHMP Kinase, C-terminal domain"/>
    <property type="match status" value="1"/>
</dbReference>
<dbReference type="Proteomes" id="UP000243006">
    <property type="component" value="Unassembled WGS sequence"/>
</dbReference>
<dbReference type="AlphaFoldDB" id="A0A1Y3ETS6"/>
<dbReference type="Gene3D" id="1.20.1440.340">
    <property type="match status" value="1"/>
</dbReference>
<name>A0A1Y3ETS6_9BILA</name>
<sequence length="517" mass="58749">MLTIRIFFISQLFYCNIICASYHKVIHFYALCKMRKCSESLEMIESTNDVSQFSELLQAFRDRYNCEAEYVVKSPGRINIIGEHIDYCGYAVLPMAINECIYAAFSVNQHSEELTVCNTDTEYEPFEAILSCFTISCNNPCWKDYFLTGVQAAKGHVYDYQDEAGEDAEVKLAFRGFKAMISSKLPARAGLASSSALVCSAAACTMVAVGDGDFRTITKVQKLWRNFVHIVKKMPALMVAVWITLFVLPHEKEGSAKYIQFKPLRLDDVTLPPKARFVVFHCGLESAKGAANSLFNKRVTECHLATKVFIANVFRLDWRRINTIREVQDAVADVDENRFKEIALSAFGQDAYTVAEIISFLQCDECELEMLFYRRYPTKEQFYLKKRARHVIEESMRVKEFRSICDQFANGQLSEDLCLSKLGKLLDDSHHSCSYFYDCSCEELDFIQQMFKKFGAIGSRLTGAGWGGAVIALIDADRAESFRESIERYIAGSAFRSYKPFFVSPGQGLQIFSLPHN</sequence>
<dbReference type="PIRSF" id="PIRSF000530">
    <property type="entry name" value="Galactokinase"/>
    <property type="match status" value="1"/>
</dbReference>
<keyword evidence="2" id="KW-0067">ATP-binding</keyword>
<reference evidence="5 6" key="1">
    <citation type="submission" date="2015-04" db="EMBL/GenBank/DDBJ databases">
        <title>Draft genome of the roundworm Trichinella nativa.</title>
        <authorList>
            <person name="Mitreva M."/>
        </authorList>
    </citation>
    <scope>NUCLEOTIDE SEQUENCE [LARGE SCALE GENOMIC DNA]</scope>
    <source>
        <strain evidence="5 6">ISS45</strain>
    </source>
</reference>